<reference evidence="1 2" key="1">
    <citation type="submission" date="2018-06" db="EMBL/GenBank/DDBJ databases">
        <title>Extensive metabolic versatility and redundancy in microbially diverse, dynamic hydrothermal sediments.</title>
        <authorList>
            <person name="Dombrowski N."/>
            <person name="Teske A."/>
            <person name="Baker B.J."/>
        </authorList>
    </citation>
    <scope>NUCLEOTIDE SEQUENCE [LARGE SCALE GENOMIC DNA]</scope>
    <source>
        <strain evidence="1">B3_G15</strain>
    </source>
</reference>
<evidence type="ECO:0000313" key="2">
    <source>
        <dbReference type="Proteomes" id="UP000280417"/>
    </source>
</evidence>
<organism evidence="1 2">
    <name type="scientific">Aerophobetes bacterium</name>
    <dbReference type="NCBI Taxonomy" id="2030807"/>
    <lineage>
        <taxon>Bacteria</taxon>
        <taxon>Candidatus Aerophobota</taxon>
    </lineage>
</organism>
<dbReference type="Proteomes" id="UP000280417">
    <property type="component" value="Unassembled WGS sequence"/>
</dbReference>
<comment type="caution">
    <text evidence="1">The sequence shown here is derived from an EMBL/GenBank/DDBJ whole genome shotgun (WGS) entry which is preliminary data.</text>
</comment>
<feature type="non-terminal residue" evidence="1">
    <location>
        <position position="143"/>
    </location>
</feature>
<protein>
    <submittedName>
        <fullName evidence="1">Uncharacterized protein</fullName>
    </submittedName>
</protein>
<dbReference type="AlphaFoldDB" id="A0A662DGK8"/>
<name>A0A662DGK8_UNCAE</name>
<evidence type="ECO:0000313" key="1">
    <source>
        <dbReference type="EMBL" id="RLE13423.1"/>
    </source>
</evidence>
<sequence>MYYPEKAERAKWYKQTLRDVLKEQLQTTSKLKVQPEPKGIQKKRLRAYGEYETPGAFPLPTVAEGLRERQKRLGLQLVNVIQGDLLIRAHKWLFGYDYPIPSNPKKEKEALNKMTEKIRLYYPEVYTEIVNLGRDPKLMDYIA</sequence>
<proteinExistence type="predicted"/>
<gene>
    <name evidence="1" type="ORF">DRJ04_04385</name>
</gene>
<accession>A0A662DGK8</accession>
<dbReference type="EMBL" id="QMQA01000097">
    <property type="protein sequence ID" value="RLE13423.1"/>
    <property type="molecule type" value="Genomic_DNA"/>
</dbReference>